<dbReference type="Gene3D" id="3.40.50.300">
    <property type="entry name" value="P-loop containing nucleotide triphosphate hydrolases"/>
    <property type="match status" value="1"/>
</dbReference>
<dbReference type="Gene3D" id="1.10.10.60">
    <property type="entry name" value="Homeodomain-like"/>
    <property type="match status" value="1"/>
</dbReference>
<dbReference type="SUPFAM" id="SSF55785">
    <property type="entry name" value="PYP-like sensor domain (PAS domain)"/>
    <property type="match status" value="1"/>
</dbReference>
<dbReference type="InterPro" id="IPR003593">
    <property type="entry name" value="AAA+_ATPase"/>
</dbReference>
<dbReference type="SUPFAM" id="SSF46689">
    <property type="entry name" value="Homeodomain-like"/>
    <property type="match status" value="1"/>
</dbReference>
<dbReference type="PANTHER" id="PTHR32071:SF113">
    <property type="entry name" value="ALGINATE BIOSYNTHESIS TRANSCRIPTIONAL REGULATORY PROTEIN ALGB"/>
    <property type="match status" value="1"/>
</dbReference>
<name>A0A915U2I5_9BACT</name>
<dbReference type="InterPro" id="IPR058031">
    <property type="entry name" value="AAA_lid_NorR"/>
</dbReference>
<evidence type="ECO:0000256" key="1">
    <source>
        <dbReference type="ARBA" id="ARBA00022741"/>
    </source>
</evidence>
<dbReference type="GO" id="GO:0005524">
    <property type="term" value="F:ATP binding"/>
    <property type="evidence" value="ECO:0007669"/>
    <property type="project" value="UniProtKB-KW"/>
</dbReference>
<sequence length="599" mass="67056">MIDNDKKQAHILIVDDEESIRMTFEIFLVRAGYQNVSTATNISEALAAVEKQKPDLVISDIVLVGESGTELLRRLREMNINCPVVMVTGFPNLESAAKAVRLGAFDYIPKPVNKDTLLHFTRQALNHRWLQKEKERLITENEQYRKYLEAVFRSVQDCIVTVDPELSIVQVNDTARQCMLAAAPEGKLPTSLYEVSGPLGKACLEDAKKVLETRKEVREHRIECQFHGGELKVLSLNAAPIQVNGHSFTGIVLVARDITNTPSPDSGKQRDYFHGYVGHSQAMQEVYNLIENVGRVDTTVLITGESGTGKELAAEALHAESLRRDKPLIKVDCASIPEDILESELFGHRRGSFTGAEKNRQGRILQAEGGTLFLDEIGDISPRMQLRLLRFLQERTFYPVGQDQPVQVDVRVIAATNADLREKVALGEFREDLYYRLRVIEINLPPLRARKEGIPVLANHFLKSFQEKLGHNISGISDQAMEALVHYSWPGNVRELKHVIERGCVLCTGQTLALEHLPEEIRNSEASLPLTALEKPAATPSPQHQEPEPLKNATTSMSPEEKIRAALTQAGGNKSKAARLLGIDRSTLYRRMRRYNISD</sequence>
<dbReference type="InterPro" id="IPR025944">
    <property type="entry name" value="Sigma_54_int_dom_CS"/>
</dbReference>
<dbReference type="FunFam" id="3.40.50.300:FF:000006">
    <property type="entry name" value="DNA-binding transcriptional regulator NtrC"/>
    <property type="match status" value="1"/>
</dbReference>
<proteinExistence type="predicted"/>
<dbReference type="InterPro" id="IPR013656">
    <property type="entry name" value="PAS_4"/>
</dbReference>
<dbReference type="PANTHER" id="PTHR32071">
    <property type="entry name" value="TRANSCRIPTIONAL REGULATORY PROTEIN"/>
    <property type="match status" value="1"/>
</dbReference>
<evidence type="ECO:0000256" key="5">
    <source>
        <dbReference type="ARBA" id="ARBA00023163"/>
    </source>
</evidence>
<dbReference type="Proteomes" id="UP001063350">
    <property type="component" value="Chromosome"/>
</dbReference>
<evidence type="ECO:0000256" key="6">
    <source>
        <dbReference type="PROSITE-ProRule" id="PRU00169"/>
    </source>
</evidence>
<evidence type="ECO:0000313" key="10">
    <source>
        <dbReference type="EMBL" id="BCO09600.1"/>
    </source>
</evidence>
<gene>
    <name evidence="10" type="ORF">GF1_19760</name>
</gene>
<dbReference type="Pfam" id="PF25601">
    <property type="entry name" value="AAA_lid_14"/>
    <property type="match status" value="1"/>
</dbReference>
<dbReference type="EMBL" id="AP024233">
    <property type="protein sequence ID" value="BCO09600.1"/>
    <property type="molecule type" value="Genomic_DNA"/>
</dbReference>
<dbReference type="SMART" id="SM00382">
    <property type="entry name" value="AAA"/>
    <property type="match status" value="1"/>
</dbReference>
<reference evidence="10" key="1">
    <citation type="submission" date="2020-12" db="EMBL/GenBank/DDBJ databases">
        <title>Desulfobium dissulfuricans gen. nov., sp. nov., a novel mesophilic, sulfate-reducing bacterium isolated from a deep-sea hydrothermal vent.</title>
        <authorList>
            <person name="Hashimoto Y."/>
            <person name="Tame A."/>
            <person name="Sawayama S."/>
            <person name="Miyazaki J."/>
            <person name="Takai K."/>
            <person name="Nakagawa S."/>
        </authorList>
    </citation>
    <scope>NUCLEOTIDE SEQUENCE</scope>
    <source>
        <strain evidence="10">GF1</strain>
    </source>
</reference>
<dbReference type="InterPro" id="IPR011006">
    <property type="entry name" value="CheY-like_superfamily"/>
</dbReference>
<dbReference type="Pfam" id="PF00158">
    <property type="entry name" value="Sigma54_activat"/>
    <property type="match status" value="1"/>
</dbReference>
<dbReference type="Pfam" id="PF00072">
    <property type="entry name" value="Response_reg"/>
    <property type="match status" value="1"/>
</dbReference>
<evidence type="ECO:0000256" key="3">
    <source>
        <dbReference type="ARBA" id="ARBA00023015"/>
    </source>
</evidence>
<dbReference type="PRINTS" id="PR01590">
    <property type="entry name" value="HTHFIS"/>
</dbReference>
<dbReference type="GO" id="GO:0006355">
    <property type="term" value="P:regulation of DNA-templated transcription"/>
    <property type="evidence" value="ECO:0007669"/>
    <property type="project" value="InterPro"/>
</dbReference>
<dbReference type="RefSeq" id="WP_267926351.1">
    <property type="nucleotide sequence ID" value="NZ_AP024233.1"/>
</dbReference>
<protein>
    <submittedName>
        <fullName evidence="10">Sigma-54-dependent Fis family transcriptional regulator</fullName>
    </submittedName>
</protein>
<dbReference type="SMART" id="SM00448">
    <property type="entry name" value="REC"/>
    <property type="match status" value="1"/>
</dbReference>
<keyword evidence="5" id="KW-0804">Transcription</keyword>
<keyword evidence="2" id="KW-0067">ATP-binding</keyword>
<evidence type="ECO:0000313" key="11">
    <source>
        <dbReference type="Proteomes" id="UP001063350"/>
    </source>
</evidence>
<dbReference type="PROSITE" id="PS00676">
    <property type="entry name" value="SIGMA54_INTERACT_2"/>
    <property type="match status" value="1"/>
</dbReference>
<feature type="domain" description="Sigma-54 factor interaction" evidence="8">
    <location>
        <begin position="276"/>
        <end position="505"/>
    </location>
</feature>
<keyword evidence="1" id="KW-0547">Nucleotide-binding</keyword>
<dbReference type="Pfam" id="PF02954">
    <property type="entry name" value="HTH_8"/>
    <property type="match status" value="1"/>
</dbReference>
<dbReference type="CDD" id="cd00009">
    <property type="entry name" value="AAA"/>
    <property type="match status" value="1"/>
</dbReference>
<keyword evidence="6" id="KW-0597">Phosphoprotein</keyword>
<dbReference type="Pfam" id="PF08448">
    <property type="entry name" value="PAS_4"/>
    <property type="match status" value="1"/>
</dbReference>
<dbReference type="Gene3D" id="3.30.450.20">
    <property type="entry name" value="PAS domain"/>
    <property type="match status" value="1"/>
</dbReference>
<keyword evidence="11" id="KW-1185">Reference proteome</keyword>
<dbReference type="GO" id="GO:0000160">
    <property type="term" value="P:phosphorelay signal transduction system"/>
    <property type="evidence" value="ECO:0007669"/>
    <property type="project" value="InterPro"/>
</dbReference>
<dbReference type="InterPro" id="IPR009057">
    <property type="entry name" value="Homeodomain-like_sf"/>
</dbReference>
<dbReference type="InterPro" id="IPR001789">
    <property type="entry name" value="Sig_transdc_resp-reg_receiver"/>
</dbReference>
<evidence type="ECO:0000256" key="4">
    <source>
        <dbReference type="ARBA" id="ARBA00023125"/>
    </source>
</evidence>
<dbReference type="Gene3D" id="1.10.8.60">
    <property type="match status" value="1"/>
</dbReference>
<dbReference type="InterPro" id="IPR002197">
    <property type="entry name" value="HTH_Fis"/>
</dbReference>
<accession>A0A915U2I5</accession>
<keyword evidence="4" id="KW-0238">DNA-binding</keyword>
<dbReference type="PROSITE" id="PS50045">
    <property type="entry name" value="SIGMA54_INTERACT_4"/>
    <property type="match status" value="1"/>
</dbReference>
<feature type="domain" description="Response regulatory" evidence="9">
    <location>
        <begin position="10"/>
        <end position="125"/>
    </location>
</feature>
<dbReference type="InterPro" id="IPR025943">
    <property type="entry name" value="Sigma_54_int_dom_ATP-bd_2"/>
</dbReference>
<dbReference type="AlphaFoldDB" id="A0A915U2I5"/>
<dbReference type="SUPFAM" id="SSF52540">
    <property type="entry name" value="P-loop containing nucleoside triphosphate hydrolases"/>
    <property type="match status" value="1"/>
</dbReference>
<dbReference type="Gene3D" id="3.40.50.2300">
    <property type="match status" value="1"/>
</dbReference>
<feature type="region of interest" description="Disordered" evidence="7">
    <location>
        <begin position="536"/>
        <end position="560"/>
    </location>
</feature>
<dbReference type="GO" id="GO:0043565">
    <property type="term" value="F:sequence-specific DNA binding"/>
    <property type="evidence" value="ECO:0007669"/>
    <property type="project" value="InterPro"/>
</dbReference>
<evidence type="ECO:0000256" key="2">
    <source>
        <dbReference type="ARBA" id="ARBA00022840"/>
    </source>
</evidence>
<dbReference type="InterPro" id="IPR002078">
    <property type="entry name" value="Sigma_54_int"/>
</dbReference>
<dbReference type="PROSITE" id="PS50110">
    <property type="entry name" value="RESPONSE_REGULATORY"/>
    <property type="match status" value="1"/>
</dbReference>
<dbReference type="SUPFAM" id="SSF52172">
    <property type="entry name" value="CheY-like"/>
    <property type="match status" value="1"/>
</dbReference>
<evidence type="ECO:0000256" key="7">
    <source>
        <dbReference type="SAM" id="MobiDB-lite"/>
    </source>
</evidence>
<keyword evidence="3" id="KW-0805">Transcription regulation</keyword>
<evidence type="ECO:0000259" key="8">
    <source>
        <dbReference type="PROSITE" id="PS50045"/>
    </source>
</evidence>
<feature type="modified residue" description="4-aspartylphosphate" evidence="6">
    <location>
        <position position="60"/>
    </location>
</feature>
<dbReference type="InterPro" id="IPR035965">
    <property type="entry name" value="PAS-like_dom_sf"/>
</dbReference>
<dbReference type="PROSITE" id="PS00688">
    <property type="entry name" value="SIGMA54_INTERACT_3"/>
    <property type="match status" value="1"/>
</dbReference>
<dbReference type="KEGG" id="ddu:GF1_19760"/>
<organism evidence="10 11">
    <name type="scientific">Desulfolithobacter dissulfuricans</name>
    <dbReference type="NCBI Taxonomy" id="2795293"/>
    <lineage>
        <taxon>Bacteria</taxon>
        <taxon>Pseudomonadati</taxon>
        <taxon>Thermodesulfobacteriota</taxon>
        <taxon>Desulfobulbia</taxon>
        <taxon>Desulfobulbales</taxon>
        <taxon>Desulfobulbaceae</taxon>
        <taxon>Desulfolithobacter</taxon>
    </lineage>
</organism>
<dbReference type="InterPro" id="IPR027417">
    <property type="entry name" value="P-loop_NTPase"/>
</dbReference>
<evidence type="ECO:0000259" key="9">
    <source>
        <dbReference type="PROSITE" id="PS50110"/>
    </source>
</evidence>